<dbReference type="AlphaFoldDB" id="A0A920CB17"/>
<dbReference type="Proteomes" id="UP000679779">
    <property type="component" value="Unassembled WGS sequence"/>
</dbReference>
<dbReference type="InterPro" id="IPR036162">
    <property type="entry name" value="Resolvase-like_N_sf"/>
</dbReference>
<sequence>MDASFSGNSIEKRPALLELLQEIENGKVSELWVWKVDRLTRRLSDLLLIMEQLKRHNVTLRCVSDPNFDPTTFSKMGMQIVGVLAQCRRISSC</sequence>
<dbReference type="GO" id="GO:0003677">
    <property type="term" value="F:DNA binding"/>
    <property type="evidence" value="ECO:0007669"/>
    <property type="project" value="InterPro"/>
</dbReference>
<organism evidence="2 3">
    <name type="scientific">Paenibacillus albilobatus</name>
    <dbReference type="NCBI Taxonomy" id="2716884"/>
    <lineage>
        <taxon>Bacteria</taxon>
        <taxon>Bacillati</taxon>
        <taxon>Bacillota</taxon>
        <taxon>Bacilli</taxon>
        <taxon>Bacillales</taxon>
        <taxon>Paenibacillaceae</taxon>
        <taxon>Paenibacillus</taxon>
    </lineage>
</organism>
<dbReference type="Pfam" id="PF00239">
    <property type="entry name" value="Resolvase"/>
    <property type="match status" value="1"/>
</dbReference>
<dbReference type="SUPFAM" id="SSF53041">
    <property type="entry name" value="Resolvase-like"/>
    <property type="match status" value="1"/>
</dbReference>
<evidence type="ECO:0000313" key="2">
    <source>
        <dbReference type="EMBL" id="GIO32875.1"/>
    </source>
</evidence>
<dbReference type="GO" id="GO:0000150">
    <property type="term" value="F:DNA strand exchange activity"/>
    <property type="evidence" value="ECO:0007669"/>
    <property type="project" value="InterPro"/>
</dbReference>
<evidence type="ECO:0000313" key="3">
    <source>
        <dbReference type="Proteomes" id="UP000679779"/>
    </source>
</evidence>
<reference evidence="2" key="1">
    <citation type="submission" date="2021-03" db="EMBL/GenBank/DDBJ databases">
        <title>Antimicrobial resistance genes in bacteria isolated from Japanese honey, and their potential for conferring macrolide and lincosamide resistance in the American foulbrood pathogen Paenibacillus larvae.</title>
        <authorList>
            <person name="Okamoto M."/>
            <person name="Kumagai M."/>
            <person name="Kanamori H."/>
            <person name="Takamatsu D."/>
        </authorList>
    </citation>
    <scope>NUCLEOTIDE SEQUENCE</scope>
    <source>
        <strain evidence="2">J2TS6</strain>
    </source>
</reference>
<dbReference type="PANTHER" id="PTHR30461">
    <property type="entry name" value="DNA-INVERTASE FROM LAMBDOID PROPHAGE"/>
    <property type="match status" value="1"/>
</dbReference>
<dbReference type="Gene3D" id="3.40.50.1390">
    <property type="entry name" value="Resolvase, N-terminal catalytic domain"/>
    <property type="match status" value="1"/>
</dbReference>
<keyword evidence="3" id="KW-1185">Reference proteome</keyword>
<dbReference type="PROSITE" id="PS51736">
    <property type="entry name" value="RECOMBINASES_3"/>
    <property type="match status" value="1"/>
</dbReference>
<dbReference type="SMART" id="SM00857">
    <property type="entry name" value="Resolvase"/>
    <property type="match status" value="1"/>
</dbReference>
<feature type="domain" description="Resolvase/invertase-type recombinase catalytic" evidence="1">
    <location>
        <begin position="1"/>
        <end position="93"/>
    </location>
</feature>
<comment type="caution">
    <text evidence="2">The sequence shown here is derived from an EMBL/GenBank/DDBJ whole genome shotgun (WGS) entry which is preliminary data.</text>
</comment>
<protein>
    <recommendedName>
        <fullName evidence="1">Resolvase/invertase-type recombinase catalytic domain-containing protein</fullName>
    </recommendedName>
</protein>
<dbReference type="PANTHER" id="PTHR30461:SF23">
    <property type="entry name" value="DNA RECOMBINASE-RELATED"/>
    <property type="match status" value="1"/>
</dbReference>
<dbReference type="InterPro" id="IPR006119">
    <property type="entry name" value="Resolv_N"/>
</dbReference>
<accession>A0A920CB17</accession>
<dbReference type="CDD" id="cd00338">
    <property type="entry name" value="Ser_Recombinase"/>
    <property type="match status" value="1"/>
</dbReference>
<proteinExistence type="predicted"/>
<dbReference type="EMBL" id="BORQ01000005">
    <property type="protein sequence ID" value="GIO32875.1"/>
    <property type="molecule type" value="Genomic_DNA"/>
</dbReference>
<name>A0A920CB17_9BACL</name>
<evidence type="ECO:0000259" key="1">
    <source>
        <dbReference type="PROSITE" id="PS51736"/>
    </source>
</evidence>
<gene>
    <name evidence="2" type="ORF">J2TS6_40160</name>
</gene>
<dbReference type="InterPro" id="IPR050639">
    <property type="entry name" value="SSR_resolvase"/>
</dbReference>